<sequence>MTTRPEHTPYQLRALIIDYLIHHGHSSTARAFAEGSMIQPKLDADGDEIMRVADSLDPLLSDEMFTQVELRQRVRQCIVSGQVATAIELVELHFPTVLSASPPTTLPKSLTGTTFIAPTTLDPAHLSLNLRILAFIEALRSALDLIRDQSTPMKEDDPQIMGLFSKAKKLRVLVSMLTHPHERADYDKEVENVIALLAYPDPEASPVAKYLSQERREAVANQINTAILYRTGFPATSKLELSARYTSTLWSFLHDLRVKPRPGAPLPPAGVDKSATPSLKGVKPAEKDEPETPRFDLSQFLDSKV</sequence>
<protein>
    <recommendedName>
        <fullName evidence="2">CRA domain-containing protein</fullName>
    </recommendedName>
</protein>
<evidence type="ECO:0000313" key="4">
    <source>
        <dbReference type="Proteomes" id="UP001295794"/>
    </source>
</evidence>
<dbReference type="Proteomes" id="UP001295794">
    <property type="component" value="Unassembled WGS sequence"/>
</dbReference>
<gene>
    <name evidence="3" type="ORF">MYCIT1_LOCUS26692</name>
</gene>
<feature type="compositionally biased region" description="Basic and acidic residues" evidence="1">
    <location>
        <begin position="283"/>
        <end position="294"/>
    </location>
</feature>
<proteinExistence type="predicted"/>
<dbReference type="EMBL" id="CAVNYO010000419">
    <property type="protein sequence ID" value="CAK5277667.1"/>
    <property type="molecule type" value="Genomic_DNA"/>
</dbReference>
<evidence type="ECO:0000259" key="2">
    <source>
        <dbReference type="SMART" id="SM00757"/>
    </source>
</evidence>
<dbReference type="AlphaFoldDB" id="A0AAD2HPC3"/>
<reference evidence="3" key="1">
    <citation type="submission" date="2023-11" db="EMBL/GenBank/DDBJ databases">
        <authorList>
            <person name="De Vega J J."/>
            <person name="De Vega J J."/>
        </authorList>
    </citation>
    <scope>NUCLEOTIDE SEQUENCE</scope>
</reference>
<feature type="domain" description="CRA" evidence="2">
    <location>
        <begin position="158"/>
        <end position="259"/>
    </location>
</feature>
<feature type="region of interest" description="Disordered" evidence="1">
    <location>
        <begin position="261"/>
        <end position="305"/>
    </location>
</feature>
<dbReference type="PANTHER" id="PTHR12864">
    <property type="entry name" value="RAN BINDING PROTEIN 9-RELATED"/>
    <property type="match status" value="1"/>
</dbReference>
<keyword evidence="4" id="KW-1185">Reference proteome</keyword>
<dbReference type="InterPro" id="IPR050618">
    <property type="entry name" value="Ubq-SigPath_Reg"/>
</dbReference>
<dbReference type="Pfam" id="PF10607">
    <property type="entry name" value="CTLH"/>
    <property type="match status" value="1"/>
</dbReference>
<dbReference type="InterPro" id="IPR013144">
    <property type="entry name" value="CRA_dom"/>
</dbReference>
<dbReference type="InterPro" id="IPR024964">
    <property type="entry name" value="CTLH/CRA"/>
</dbReference>
<dbReference type="Pfam" id="PF08513">
    <property type="entry name" value="LisH"/>
    <property type="match status" value="1"/>
</dbReference>
<name>A0AAD2HPC3_9AGAR</name>
<dbReference type="InterPro" id="IPR006594">
    <property type="entry name" value="LisH"/>
</dbReference>
<dbReference type="SMART" id="SM00757">
    <property type="entry name" value="CRA"/>
    <property type="match status" value="1"/>
</dbReference>
<evidence type="ECO:0000256" key="1">
    <source>
        <dbReference type="SAM" id="MobiDB-lite"/>
    </source>
</evidence>
<comment type="caution">
    <text evidence="3">The sequence shown here is derived from an EMBL/GenBank/DDBJ whole genome shotgun (WGS) entry which is preliminary data.</text>
</comment>
<organism evidence="3 4">
    <name type="scientific">Mycena citricolor</name>
    <dbReference type="NCBI Taxonomy" id="2018698"/>
    <lineage>
        <taxon>Eukaryota</taxon>
        <taxon>Fungi</taxon>
        <taxon>Dikarya</taxon>
        <taxon>Basidiomycota</taxon>
        <taxon>Agaricomycotina</taxon>
        <taxon>Agaricomycetes</taxon>
        <taxon>Agaricomycetidae</taxon>
        <taxon>Agaricales</taxon>
        <taxon>Marasmiineae</taxon>
        <taxon>Mycenaceae</taxon>
        <taxon>Mycena</taxon>
    </lineage>
</organism>
<evidence type="ECO:0000313" key="3">
    <source>
        <dbReference type="EMBL" id="CAK5277667.1"/>
    </source>
</evidence>
<accession>A0AAD2HPC3</accession>